<dbReference type="SMART" id="SM00490">
    <property type="entry name" value="HELICc"/>
    <property type="match status" value="1"/>
</dbReference>
<dbReference type="SMART" id="SM00487">
    <property type="entry name" value="DEXDc"/>
    <property type="match status" value="1"/>
</dbReference>
<protein>
    <recommendedName>
        <fullName evidence="1">RNA helicase</fullName>
        <ecNumber evidence="1">3.6.4.13</ecNumber>
    </recommendedName>
</protein>
<proteinExistence type="inferred from homology"/>
<dbReference type="InterPro" id="IPR014001">
    <property type="entry name" value="Helicase_ATP-bd"/>
</dbReference>
<feature type="short sequence motif" description="Q motif" evidence="9">
    <location>
        <begin position="163"/>
        <end position="191"/>
    </location>
</feature>
<dbReference type="Proteomes" id="UP000235145">
    <property type="component" value="Unassembled WGS sequence"/>
</dbReference>
<feature type="region of interest" description="Disordered" evidence="10">
    <location>
        <begin position="1"/>
        <end position="117"/>
    </location>
</feature>
<dbReference type="SUPFAM" id="SSF52540">
    <property type="entry name" value="P-loop containing nucleoside triphosphate hydrolases"/>
    <property type="match status" value="1"/>
</dbReference>
<feature type="compositionally biased region" description="Polar residues" evidence="10">
    <location>
        <begin position="48"/>
        <end position="57"/>
    </location>
</feature>
<gene>
    <name evidence="14" type="ORF">LSAT_V11C600312800</name>
</gene>
<dbReference type="PROSITE" id="PS51192">
    <property type="entry name" value="HELICASE_ATP_BIND_1"/>
    <property type="match status" value="1"/>
</dbReference>
<evidence type="ECO:0000256" key="7">
    <source>
        <dbReference type="ARBA" id="ARBA00024358"/>
    </source>
</evidence>
<dbReference type="AlphaFoldDB" id="A0A9R1V8R0"/>
<feature type="compositionally biased region" description="Polar residues" evidence="10">
    <location>
        <begin position="1"/>
        <end position="19"/>
    </location>
</feature>
<dbReference type="PROSITE" id="PS51195">
    <property type="entry name" value="Q_MOTIF"/>
    <property type="match status" value="1"/>
</dbReference>
<evidence type="ECO:0000256" key="8">
    <source>
        <dbReference type="ARBA" id="ARBA00047984"/>
    </source>
</evidence>
<dbReference type="GO" id="GO:0003729">
    <property type="term" value="F:mRNA binding"/>
    <property type="evidence" value="ECO:0000318"/>
    <property type="project" value="GO_Central"/>
</dbReference>
<dbReference type="EMBL" id="NBSK02000006">
    <property type="protein sequence ID" value="KAJ0201478.1"/>
    <property type="molecule type" value="Genomic_DNA"/>
</dbReference>
<dbReference type="GO" id="GO:0003724">
    <property type="term" value="F:RNA helicase activity"/>
    <property type="evidence" value="ECO:0000318"/>
    <property type="project" value="GO_Central"/>
</dbReference>
<evidence type="ECO:0000259" key="11">
    <source>
        <dbReference type="PROSITE" id="PS51192"/>
    </source>
</evidence>
<dbReference type="PROSITE" id="PS51194">
    <property type="entry name" value="HELICASE_CTER"/>
    <property type="match status" value="1"/>
</dbReference>
<keyword evidence="6" id="KW-0694">RNA-binding</keyword>
<keyword evidence="5" id="KW-0067">ATP-binding</keyword>
<keyword evidence="3" id="KW-0378">Hydrolase</keyword>
<dbReference type="InterPro" id="IPR001650">
    <property type="entry name" value="Helicase_C-like"/>
</dbReference>
<evidence type="ECO:0000259" key="12">
    <source>
        <dbReference type="PROSITE" id="PS51194"/>
    </source>
</evidence>
<dbReference type="InterPro" id="IPR027417">
    <property type="entry name" value="P-loop_NTPase"/>
</dbReference>
<dbReference type="FunFam" id="3.40.50.300:FF:000008">
    <property type="entry name" value="ATP-dependent RNA helicase RhlB"/>
    <property type="match status" value="1"/>
</dbReference>
<keyword evidence="15" id="KW-1185">Reference proteome</keyword>
<evidence type="ECO:0000259" key="13">
    <source>
        <dbReference type="PROSITE" id="PS51195"/>
    </source>
</evidence>
<reference evidence="14 15" key="1">
    <citation type="journal article" date="2017" name="Nat. Commun.">
        <title>Genome assembly with in vitro proximity ligation data and whole-genome triplication in lettuce.</title>
        <authorList>
            <person name="Reyes-Chin-Wo S."/>
            <person name="Wang Z."/>
            <person name="Yang X."/>
            <person name="Kozik A."/>
            <person name="Arikit S."/>
            <person name="Song C."/>
            <person name="Xia L."/>
            <person name="Froenicke L."/>
            <person name="Lavelle D.O."/>
            <person name="Truco M.J."/>
            <person name="Xia R."/>
            <person name="Zhu S."/>
            <person name="Xu C."/>
            <person name="Xu H."/>
            <person name="Xu X."/>
            <person name="Cox K."/>
            <person name="Korf I."/>
            <person name="Meyers B.C."/>
            <person name="Michelmore R.W."/>
        </authorList>
    </citation>
    <scope>NUCLEOTIDE SEQUENCE [LARGE SCALE GENOMIC DNA]</scope>
    <source>
        <strain evidence="15">cv. Salinas</strain>
        <tissue evidence="14">Seedlings</tissue>
    </source>
</reference>
<evidence type="ECO:0000256" key="4">
    <source>
        <dbReference type="ARBA" id="ARBA00022806"/>
    </source>
</evidence>
<dbReference type="FunFam" id="3.40.50.300:FF:000397">
    <property type="entry name" value="Probable ATP-dependent RNA helicase DDX4"/>
    <property type="match status" value="1"/>
</dbReference>
<dbReference type="Pfam" id="PF00271">
    <property type="entry name" value="Helicase_C"/>
    <property type="match status" value="1"/>
</dbReference>
<dbReference type="InterPro" id="IPR044763">
    <property type="entry name" value="Ded1/Dbp1_DEADc"/>
</dbReference>
<dbReference type="EC" id="3.6.4.13" evidence="1"/>
<feature type="domain" description="DEAD-box RNA helicase Q" evidence="13">
    <location>
        <begin position="163"/>
        <end position="191"/>
    </location>
</feature>
<evidence type="ECO:0000256" key="1">
    <source>
        <dbReference type="ARBA" id="ARBA00012552"/>
    </source>
</evidence>
<evidence type="ECO:0000256" key="2">
    <source>
        <dbReference type="ARBA" id="ARBA00022741"/>
    </source>
</evidence>
<dbReference type="PANTHER" id="PTHR47958">
    <property type="entry name" value="ATP-DEPENDENT RNA HELICASE DBP3"/>
    <property type="match status" value="1"/>
</dbReference>
<evidence type="ECO:0000256" key="6">
    <source>
        <dbReference type="ARBA" id="ARBA00022884"/>
    </source>
</evidence>
<dbReference type="OrthoDB" id="196131at2759"/>
<feature type="domain" description="Helicase ATP-binding" evidence="11">
    <location>
        <begin position="194"/>
        <end position="378"/>
    </location>
</feature>
<feature type="compositionally biased region" description="Gly residues" evidence="10">
    <location>
        <begin position="88"/>
        <end position="113"/>
    </location>
</feature>
<dbReference type="GO" id="GO:0005524">
    <property type="term" value="F:ATP binding"/>
    <property type="evidence" value="ECO:0007669"/>
    <property type="project" value="UniProtKB-KW"/>
</dbReference>
<keyword evidence="2" id="KW-0547">Nucleotide-binding</keyword>
<accession>A0A9R1V8R0</accession>
<evidence type="ECO:0000256" key="10">
    <source>
        <dbReference type="SAM" id="MobiDB-lite"/>
    </source>
</evidence>
<dbReference type="GO" id="GO:0005634">
    <property type="term" value="C:nucleus"/>
    <property type="evidence" value="ECO:0000318"/>
    <property type="project" value="GO_Central"/>
</dbReference>
<dbReference type="Gene3D" id="3.40.50.300">
    <property type="entry name" value="P-loop containing nucleotide triphosphate hydrolases"/>
    <property type="match status" value="2"/>
</dbReference>
<sequence>MRSSWADSVDNTASGSDNNGVGGAPGAGGKPAYVPPHLRNRPPAQMQAAPSATSQSGAPPANDRLGYGGQTSGSRWAAPRQDYSRPGYGTGGRGGGGGGGWGNRGGSWGGGGGRDMEVNPFGNEDIDSAEEITTEQENNGINFDAYEDIPVETSGENVPPPVNTFAEIDLGEALNLNIRRCKYVKPTPVQRYTIPISLAGRDLMACAQTGSGKTAAFCFPIISGIMRGQFAQRPRGTRTVFPLALILSPTRELSCQIHEEARKFSYQTGVKVVVVYGGAPINQQLRELERGVDILVATPGRLVDLLERAKVSLQMIRYLALDEADRMLDMGFEPQIRKIVEQTDMPPPGQRQTMLFSATFPREIQRLASDFLSNYIFLTVGRVGSSTDLIVQRVEFVQEVDKRSHLMDLLHAQKENDSNTKALTLVFVETKKGADSLEHWLYSNGFPATTIHGDRSQPEREQALRSFKSGKTPILVATDVAARGLDIPDVSHVVNFDLPNDIDDYVHRIGRTGRAGKTGLATAFFSDNNTSIAKSLADLMQEANQEVPAWLTRYASRASYGGGKNRRSGGRFGGRDFRKDNSYGGGGGGGYGGGGGGYGGGGGGYGGGSYGGGYGGGGGGYGGGGGAPSAWD</sequence>
<evidence type="ECO:0000313" key="15">
    <source>
        <dbReference type="Proteomes" id="UP000235145"/>
    </source>
</evidence>
<evidence type="ECO:0000256" key="5">
    <source>
        <dbReference type="ARBA" id="ARBA00022840"/>
    </source>
</evidence>
<evidence type="ECO:0000313" key="14">
    <source>
        <dbReference type="EMBL" id="KAJ0201478.1"/>
    </source>
</evidence>
<comment type="catalytic activity">
    <reaction evidence="8">
        <text>ATP + H2O = ADP + phosphate + H(+)</text>
        <dbReference type="Rhea" id="RHEA:13065"/>
        <dbReference type="ChEBI" id="CHEBI:15377"/>
        <dbReference type="ChEBI" id="CHEBI:15378"/>
        <dbReference type="ChEBI" id="CHEBI:30616"/>
        <dbReference type="ChEBI" id="CHEBI:43474"/>
        <dbReference type="ChEBI" id="CHEBI:456216"/>
        <dbReference type="EC" id="3.6.4.13"/>
    </reaction>
</comment>
<keyword evidence="4" id="KW-0347">Helicase</keyword>
<comment type="similarity">
    <text evidence="7">Belongs to the DEAD box helicase family. DDX3/DED1 subfamily.</text>
</comment>
<feature type="domain" description="Helicase C-terminal" evidence="12">
    <location>
        <begin position="405"/>
        <end position="555"/>
    </location>
</feature>
<evidence type="ECO:0000256" key="9">
    <source>
        <dbReference type="PROSITE-ProRule" id="PRU00552"/>
    </source>
</evidence>
<dbReference type="Pfam" id="PF00270">
    <property type="entry name" value="DEAD"/>
    <property type="match status" value="1"/>
</dbReference>
<dbReference type="InterPro" id="IPR014014">
    <property type="entry name" value="RNA_helicase_DEAD_Q_motif"/>
</dbReference>
<feature type="compositionally biased region" description="Gly residues" evidence="10">
    <location>
        <begin position="20"/>
        <end position="29"/>
    </location>
</feature>
<dbReference type="CDD" id="cd17967">
    <property type="entry name" value="DEADc_DDX3_DDX4"/>
    <property type="match status" value="1"/>
</dbReference>
<organism evidence="14 15">
    <name type="scientific">Lactuca sativa</name>
    <name type="common">Garden lettuce</name>
    <dbReference type="NCBI Taxonomy" id="4236"/>
    <lineage>
        <taxon>Eukaryota</taxon>
        <taxon>Viridiplantae</taxon>
        <taxon>Streptophyta</taxon>
        <taxon>Embryophyta</taxon>
        <taxon>Tracheophyta</taxon>
        <taxon>Spermatophyta</taxon>
        <taxon>Magnoliopsida</taxon>
        <taxon>eudicotyledons</taxon>
        <taxon>Gunneridae</taxon>
        <taxon>Pentapetalae</taxon>
        <taxon>asterids</taxon>
        <taxon>campanulids</taxon>
        <taxon>Asterales</taxon>
        <taxon>Asteraceae</taxon>
        <taxon>Cichorioideae</taxon>
        <taxon>Cichorieae</taxon>
        <taxon>Lactucinae</taxon>
        <taxon>Lactuca</taxon>
    </lineage>
</organism>
<dbReference type="Gramene" id="rna-gnl|WGS:NBSK|LSAT_6X36721_mrna">
    <property type="protein sequence ID" value="cds-PLY90639.1"/>
    <property type="gene ID" value="gene-LSAT_6X36721"/>
</dbReference>
<dbReference type="InterPro" id="IPR011545">
    <property type="entry name" value="DEAD/DEAH_box_helicase_dom"/>
</dbReference>
<name>A0A9R1V8R0_LACSA</name>
<comment type="caution">
    <text evidence="14">The sequence shown here is derived from an EMBL/GenBank/DDBJ whole genome shotgun (WGS) entry which is preliminary data.</text>
</comment>
<dbReference type="CDD" id="cd18787">
    <property type="entry name" value="SF2_C_DEAD"/>
    <property type="match status" value="1"/>
</dbReference>
<evidence type="ECO:0000256" key="3">
    <source>
        <dbReference type="ARBA" id="ARBA00022801"/>
    </source>
</evidence>
<dbReference type="GO" id="GO:0016787">
    <property type="term" value="F:hydrolase activity"/>
    <property type="evidence" value="ECO:0007669"/>
    <property type="project" value="UniProtKB-KW"/>
</dbReference>